<reference evidence="1 2" key="1">
    <citation type="submission" date="2015-03" db="EMBL/GenBank/DDBJ databases">
        <title>Pseudomonas fluorescens 1855-344 Genome sequencing and assembly.</title>
        <authorList>
            <person name="Eng W.W.H."/>
            <person name="Gan H.M."/>
            <person name="Savka M.A."/>
        </authorList>
    </citation>
    <scope>NUCLEOTIDE SEQUENCE [LARGE SCALE GENOMIC DNA]</scope>
    <source>
        <strain evidence="1 2">1855-344</strain>
    </source>
</reference>
<dbReference type="PATRIC" id="fig|132476.4.peg.5898"/>
<accession>A0A0F4XRJ5</accession>
<dbReference type="OrthoDB" id="6897717at2"/>
<dbReference type="EMBL" id="JZXC01000006">
    <property type="protein sequence ID" value="KKA08441.1"/>
    <property type="molecule type" value="Genomic_DNA"/>
</dbReference>
<protein>
    <submittedName>
        <fullName evidence="1">Uncharacterized protein</fullName>
    </submittedName>
</protein>
<proteinExistence type="predicted"/>
<dbReference type="AlphaFoldDB" id="A0A0F4XRJ5"/>
<gene>
    <name evidence="1" type="ORF">VP02_09335</name>
</gene>
<sequence>MHGRSPFHNLLSESPVRDDQGCLTGSDIMAKSYAKPTLKGFPTTGEVTINLSQVETLTVKIPDADFDPYSNARLTLGVGSTSPTPVGAFTPLTEGEEGTPCKDVTMTLTNADLTAYIGKLVELRYEVSYESWDPDTSEPQMLRVKA</sequence>
<name>A0A0F4XRJ5_9PSED</name>
<organism evidence="1 2">
    <name type="scientific">Pseudomonas kilonensis</name>
    <dbReference type="NCBI Taxonomy" id="132476"/>
    <lineage>
        <taxon>Bacteria</taxon>
        <taxon>Pseudomonadati</taxon>
        <taxon>Pseudomonadota</taxon>
        <taxon>Gammaproteobacteria</taxon>
        <taxon>Pseudomonadales</taxon>
        <taxon>Pseudomonadaceae</taxon>
        <taxon>Pseudomonas</taxon>
    </lineage>
</organism>
<dbReference type="Proteomes" id="UP000033662">
    <property type="component" value="Unassembled WGS sequence"/>
</dbReference>
<evidence type="ECO:0000313" key="1">
    <source>
        <dbReference type="EMBL" id="KKA08441.1"/>
    </source>
</evidence>
<comment type="caution">
    <text evidence="1">The sequence shown here is derived from an EMBL/GenBank/DDBJ whole genome shotgun (WGS) entry which is preliminary data.</text>
</comment>
<evidence type="ECO:0000313" key="2">
    <source>
        <dbReference type="Proteomes" id="UP000033662"/>
    </source>
</evidence>